<dbReference type="EMBL" id="BGZK01000376">
    <property type="protein sequence ID" value="GBP40120.1"/>
    <property type="molecule type" value="Genomic_DNA"/>
</dbReference>
<gene>
    <name evidence="1" type="ORF">EVAR_33696_1</name>
</gene>
<dbReference type="AlphaFoldDB" id="A0A4C1VNL6"/>
<dbReference type="Proteomes" id="UP000299102">
    <property type="component" value="Unassembled WGS sequence"/>
</dbReference>
<evidence type="ECO:0000313" key="2">
    <source>
        <dbReference type="Proteomes" id="UP000299102"/>
    </source>
</evidence>
<evidence type="ECO:0000313" key="1">
    <source>
        <dbReference type="EMBL" id="GBP40120.1"/>
    </source>
</evidence>
<organism evidence="1 2">
    <name type="scientific">Eumeta variegata</name>
    <name type="common">Bagworm moth</name>
    <name type="synonym">Eumeta japonica</name>
    <dbReference type="NCBI Taxonomy" id="151549"/>
    <lineage>
        <taxon>Eukaryota</taxon>
        <taxon>Metazoa</taxon>
        <taxon>Ecdysozoa</taxon>
        <taxon>Arthropoda</taxon>
        <taxon>Hexapoda</taxon>
        <taxon>Insecta</taxon>
        <taxon>Pterygota</taxon>
        <taxon>Neoptera</taxon>
        <taxon>Endopterygota</taxon>
        <taxon>Lepidoptera</taxon>
        <taxon>Glossata</taxon>
        <taxon>Ditrysia</taxon>
        <taxon>Tineoidea</taxon>
        <taxon>Psychidae</taxon>
        <taxon>Oiketicinae</taxon>
        <taxon>Eumeta</taxon>
    </lineage>
</organism>
<name>A0A4C1VNL6_EUMVA</name>
<accession>A0A4C1VNL6</accession>
<protein>
    <submittedName>
        <fullName evidence="1">Uncharacterized protein</fullName>
    </submittedName>
</protein>
<keyword evidence="2" id="KW-1185">Reference proteome</keyword>
<sequence>MVIRSFDAHWASAVDLRLELFNLKQKKLWQDTPQIFNKFSSEWLLKTCAVLQVSIETLLPDADSPIRSLQNITRESYSFPRFLIRLAASCSPTIPLAHQPWEHAIRSISALYSHCRRDGGHSTRAAERIPCNTVED</sequence>
<comment type="caution">
    <text evidence="1">The sequence shown here is derived from an EMBL/GenBank/DDBJ whole genome shotgun (WGS) entry which is preliminary data.</text>
</comment>
<proteinExistence type="predicted"/>
<reference evidence="1 2" key="1">
    <citation type="journal article" date="2019" name="Commun. Biol.">
        <title>The bagworm genome reveals a unique fibroin gene that provides high tensile strength.</title>
        <authorList>
            <person name="Kono N."/>
            <person name="Nakamura H."/>
            <person name="Ohtoshi R."/>
            <person name="Tomita M."/>
            <person name="Numata K."/>
            <person name="Arakawa K."/>
        </authorList>
    </citation>
    <scope>NUCLEOTIDE SEQUENCE [LARGE SCALE GENOMIC DNA]</scope>
</reference>